<name>A0A9X0W8J3_9GAMM</name>
<evidence type="ECO:0000256" key="8">
    <source>
        <dbReference type="ARBA" id="ARBA00023136"/>
    </source>
</evidence>
<dbReference type="AlphaFoldDB" id="A0A9X0W8J3"/>
<keyword evidence="3 9" id="KW-0813">Transport</keyword>
<dbReference type="FunFam" id="3.30.70.1430:FF:000001">
    <property type="entry name" value="Efflux pump membrane transporter"/>
    <property type="match status" value="1"/>
</dbReference>
<protein>
    <recommendedName>
        <fullName evidence="9">Efflux pump membrane transporter</fullName>
    </recommendedName>
</protein>
<dbReference type="InterPro" id="IPR004764">
    <property type="entry name" value="MdtF-like"/>
</dbReference>
<dbReference type="SUPFAM" id="SSF82693">
    <property type="entry name" value="Multidrug efflux transporter AcrB pore domain, PN1, PN2, PC1 and PC2 subdomains"/>
    <property type="match status" value="4"/>
</dbReference>
<dbReference type="Gene3D" id="3.30.2090.10">
    <property type="entry name" value="Multidrug efflux transporter AcrB TolC docking domain, DN and DC subdomains"/>
    <property type="match status" value="2"/>
</dbReference>
<dbReference type="Gene3D" id="3.30.70.1440">
    <property type="entry name" value="Multidrug efflux transporter AcrB pore domain"/>
    <property type="match status" value="1"/>
</dbReference>
<dbReference type="Pfam" id="PF00873">
    <property type="entry name" value="ACR_tran"/>
    <property type="match status" value="1"/>
</dbReference>
<feature type="transmembrane region" description="Helical" evidence="9">
    <location>
        <begin position="12"/>
        <end position="34"/>
    </location>
</feature>
<feature type="transmembrane region" description="Helical" evidence="9">
    <location>
        <begin position="897"/>
        <end position="917"/>
    </location>
</feature>
<evidence type="ECO:0000313" key="11">
    <source>
        <dbReference type="Proteomes" id="UP001138768"/>
    </source>
</evidence>
<dbReference type="SUPFAM" id="SSF82866">
    <property type="entry name" value="Multidrug efflux transporter AcrB transmembrane domain"/>
    <property type="match status" value="2"/>
</dbReference>
<dbReference type="RefSeq" id="WP_200243093.1">
    <property type="nucleotide sequence ID" value="NZ_NRRY01000013.1"/>
</dbReference>
<feature type="transmembrane region" description="Helical" evidence="9">
    <location>
        <begin position="472"/>
        <end position="499"/>
    </location>
</feature>
<dbReference type="InterPro" id="IPR027463">
    <property type="entry name" value="AcrB_DN_DC_subdom"/>
</dbReference>
<evidence type="ECO:0000256" key="9">
    <source>
        <dbReference type="RuleBase" id="RU364070"/>
    </source>
</evidence>
<sequence>MISKTFVERPRLAAVVSIVLVISGLLAIFGIPVAQYPNITPPVVQVTASYPGADAQTIADTVGSPIEQQVNGVEDMIYMSSVASSAGTYTLTVTFEVGTDSDIAQVNTQNRVSQALALLPPEVQSLGVTVQAQSTNLLLVVAVYSPDESKDALFLSNFATINIQDELARVTGVGEANQFGPLNYSMRIWLQPTRMAALGISPQDVQQAIQEQNIQAALGSVGAPPIGDDQVSQFTIVTEGQLITPEAFGQIVVRTGDDGAIVRVSDIAKVELGSQSYTAVTKFNGKPAAGIAIYQAPGANALGVANGVRAELEKLKARFPDGVGAEIMYDSTLFVTASIHEITITLAITAVIVLLVVYLFLQDLRATIVPAVTIPVSLIGVFIVLLAAGFSANTISLFAVVLAIGLVVDDAIVVVENVQRIMVEEGLNRRAATLKAMQQVTGPIISTTLVLFAIFAPVAFIPGISGELFRQFAVTISAAVAISALNALTLSPVLTSLFLGTPKESHRGPFKWFNTGLDSTRDGYVKVVSLIARRSAVAGIIILVAGGASAFILDRLPSGFLPNEDQGVIYVDVSLPAGASLPRTSDVLAQVRDIAAKTEGVESVLSVAGYSLLTSSPSSDSGLAVIVLKPWDERTTPETQIRGLIERIGGQANAIPAANILLFPPPPIPGLGNAGGFALQLQALGGQSPQDLTQVLKGYVAAANQSPDIASAYSTFNANTPRLYLDLDRTQAQYMDVPVSAVFNTMQSVFGSTYVNNFTYLGRTFQVNLQAEQDARSASADIGSTYVRSNSGEMIPIEVLADIRNELGADLIFRYNQFLTATINGSAPPGKSTGEAMAAMEATAKQSLPDGYAYEWTGMSFQEAAQGAGSQAAIFGLAVLFGYLFLVALYESWAIPFAVLSSVTIAVLGSLLTLWVVGLDNDLYTQIGLILLIGLAAKNAILIVEFAKEQREDGKSRFEAALAGARMRFRAVLMTALAFIIGLLPLVLATGAGANSRIHLGFTVLGGMVAATIFGILVIPGLYVMFQWIGDKIGELIAPHRQQIPPETKSESEAS</sequence>
<dbReference type="GO" id="GO:0015562">
    <property type="term" value="F:efflux transmembrane transporter activity"/>
    <property type="evidence" value="ECO:0007669"/>
    <property type="project" value="InterPro"/>
</dbReference>
<comment type="similarity">
    <text evidence="2 9">Belongs to the resistance-nodulation-cell division (RND) (TC 2.A.6) family.</text>
</comment>
<proteinExistence type="inferred from homology"/>
<evidence type="ECO:0000313" key="10">
    <source>
        <dbReference type="EMBL" id="MBK1618776.1"/>
    </source>
</evidence>
<feature type="transmembrane region" description="Helical" evidence="9">
    <location>
        <begin position="436"/>
        <end position="460"/>
    </location>
</feature>
<dbReference type="GO" id="GO:0009636">
    <property type="term" value="P:response to toxic substance"/>
    <property type="evidence" value="ECO:0007669"/>
    <property type="project" value="UniProtKB-ARBA"/>
</dbReference>
<dbReference type="NCBIfam" id="TIGR00915">
    <property type="entry name" value="2A0602"/>
    <property type="match status" value="1"/>
</dbReference>
<dbReference type="PANTHER" id="PTHR32063:SF76">
    <property type="entry name" value="EFFLUX PUMP MEMBRANE TRANSPORTER"/>
    <property type="match status" value="1"/>
</dbReference>
<keyword evidence="11" id="KW-1185">Reference proteome</keyword>
<keyword evidence="7 9" id="KW-1133">Transmembrane helix</keyword>
<dbReference type="NCBIfam" id="NF000282">
    <property type="entry name" value="RND_permease_1"/>
    <property type="match status" value="1"/>
</dbReference>
<dbReference type="Proteomes" id="UP001138768">
    <property type="component" value="Unassembled WGS sequence"/>
</dbReference>
<keyword evidence="4" id="KW-1003">Cell membrane</keyword>
<evidence type="ECO:0000256" key="7">
    <source>
        <dbReference type="ARBA" id="ARBA00022989"/>
    </source>
</evidence>
<reference evidence="10 11" key="1">
    <citation type="journal article" date="2020" name="Microorganisms">
        <title>Osmotic Adaptation and Compatible Solute Biosynthesis of Phototrophic Bacteria as Revealed from Genome Analyses.</title>
        <authorList>
            <person name="Imhoff J.F."/>
            <person name="Rahn T."/>
            <person name="Kunzel S."/>
            <person name="Keller A."/>
            <person name="Neulinger S.C."/>
        </authorList>
    </citation>
    <scope>NUCLEOTIDE SEQUENCE [LARGE SCALE GENOMIC DNA]</scope>
    <source>
        <strain evidence="10 11">DSM 25653</strain>
    </source>
</reference>
<keyword evidence="5 9" id="KW-0997">Cell inner membrane</keyword>
<feature type="transmembrane region" description="Helical" evidence="9">
    <location>
        <begin position="536"/>
        <end position="553"/>
    </location>
</feature>
<feature type="transmembrane region" description="Helical" evidence="9">
    <location>
        <begin position="1000"/>
        <end position="1026"/>
    </location>
</feature>
<dbReference type="GO" id="GO:0042910">
    <property type="term" value="F:xenobiotic transmembrane transporter activity"/>
    <property type="evidence" value="ECO:0007669"/>
    <property type="project" value="TreeGrafter"/>
</dbReference>
<organism evidence="10 11">
    <name type="scientific">Lamprobacter modestohalophilus</name>
    <dbReference type="NCBI Taxonomy" id="1064514"/>
    <lineage>
        <taxon>Bacteria</taxon>
        <taxon>Pseudomonadati</taxon>
        <taxon>Pseudomonadota</taxon>
        <taxon>Gammaproteobacteria</taxon>
        <taxon>Chromatiales</taxon>
        <taxon>Chromatiaceae</taxon>
        <taxon>Lamprobacter</taxon>
    </lineage>
</organism>
<evidence type="ECO:0000256" key="4">
    <source>
        <dbReference type="ARBA" id="ARBA00022475"/>
    </source>
</evidence>
<dbReference type="EMBL" id="NRRY01000013">
    <property type="protein sequence ID" value="MBK1618776.1"/>
    <property type="molecule type" value="Genomic_DNA"/>
</dbReference>
<dbReference type="Gene3D" id="3.30.70.1320">
    <property type="entry name" value="Multidrug efflux transporter AcrB pore domain like"/>
    <property type="match status" value="1"/>
</dbReference>
<dbReference type="GO" id="GO:0005886">
    <property type="term" value="C:plasma membrane"/>
    <property type="evidence" value="ECO:0007669"/>
    <property type="project" value="UniProtKB-SubCell"/>
</dbReference>
<dbReference type="PANTHER" id="PTHR32063">
    <property type="match status" value="1"/>
</dbReference>
<evidence type="ECO:0000256" key="3">
    <source>
        <dbReference type="ARBA" id="ARBA00022448"/>
    </source>
</evidence>
<dbReference type="PRINTS" id="PR00702">
    <property type="entry name" value="ACRIFLAVINRP"/>
</dbReference>
<feature type="transmembrane region" description="Helical" evidence="9">
    <location>
        <begin position="395"/>
        <end position="415"/>
    </location>
</feature>
<feature type="transmembrane region" description="Helical" evidence="9">
    <location>
        <begin position="342"/>
        <end position="361"/>
    </location>
</feature>
<dbReference type="Gene3D" id="1.20.1640.10">
    <property type="entry name" value="Multidrug efflux transporter AcrB transmembrane domain"/>
    <property type="match status" value="2"/>
</dbReference>
<comment type="subcellular location">
    <subcellularLocation>
        <location evidence="1 9">Cell inner membrane</location>
        <topology evidence="1 9">Multi-pass membrane protein</topology>
    </subcellularLocation>
</comment>
<evidence type="ECO:0000256" key="2">
    <source>
        <dbReference type="ARBA" id="ARBA00010942"/>
    </source>
</evidence>
<dbReference type="SUPFAM" id="SSF82714">
    <property type="entry name" value="Multidrug efflux transporter AcrB TolC docking domain, DN and DC subdomains"/>
    <property type="match status" value="2"/>
</dbReference>
<gene>
    <name evidence="10" type="ORF">CKO42_10085</name>
</gene>
<accession>A0A9X0W8J3</accession>
<feature type="transmembrane region" description="Helical" evidence="9">
    <location>
        <begin position="923"/>
        <end position="947"/>
    </location>
</feature>
<dbReference type="Gene3D" id="3.30.70.1430">
    <property type="entry name" value="Multidrug efflux transporter AcrB pore domain"/>
    <property type="match status" value="2"/>
</dbReference>
<keyword evidence="8 9" id="KW-0472">Membrane</keyword>
<feature type="transmembrane region" description="Helical" evidence="9">
    <location>
        <begin position="368"/>
        <end position="389"/>
    </location>
</feature>
<feature type="transmembrane region" description="Helical" evidence="9">
    <location>
        <begin position="968"/>
        <end position="988"/>
    </location>
</feature>
<evidence type="ECO:0000256" key="5">
    <source>
        <dbReference type="ARBA" id="ARBA00022519"/>
    </source>
</evidence>
<keyword evidence="6 9" id="KW-0812">Transmembrane</keyword>
<dbReference type="InterPro" id="IPR001036">
    <property type="entry name" value="Acrflvin-R"/>
</dbReference>
<dbReference type="FunFam" id="1.20.1640.10:FF:000001">
    <property type="entry name" value="Efflux pump membrane transporter"/>
    <property type="match status" value="1"/>
</dbReference>
<evidence type="ECO:0000256" key="6">
    <source>
        <dbReference type="ARBA" id="ARBA00022692"/>
    </source>
</evidence>
<comment type="caution">
    <text evidence="10">The sequence shown here is derived from an EMBL/GenBank/DDBJ whole genome shotgun (WGS) entry which is preliminary data.</text>
</comment>
<feature type="transmembrane region" description="Helical" evidence="9">
    <location>
        <begin position="872"/>
        <end position="890"/>
    </location>
</feature>
<evidence type="ECO:0000256" key="1">
    <source>
        <dbReference type="ARBA" id="ARBA00004429"/>
    </source>
</evidence>